<organism evidence="2 3">
    <name type="scientific">Tetradesmus obliquus</name>
    <name type="common">Green alga</name>
    <name type="synonym">Acutodesmus obliquus</name>
    <dbReference type="NCBI Taxonomy" id="3088"/>
    <lineage>
        <taxon>Eukaryota</taxon>
        <taxon>Viridiplantae</taxon>
        <taxon>Chlorophyta</taxon>
        <taxon>core chlorophytes</taxon>
        <taxon>Chlorophyceae</taxon>
        <taxon>CS clade</taxon>
        <taxon>Sphaeropleales</taxon>
        <taxon>Scenedesmaceae</taxon>
        <taxon>Tetradesmus</taxon>
    </lineage>
</organism>
<evidence type="ECO:0008006" key="4">
    <source>
        <dbReference type="Google" id="ProtNLM"/>
    </source>
</evidence>
<evidence type="ECO:0000313" key="3">
    <source>
        <dbReference type="Proteomes" id="UP001244341"/>
    </source>
</evidence>
<evidence type="ECO:0000313" key="2">
    <source>
        <dbReference type="EMBL" id="WIA12427.1"/>
    </source>
</evidence>
<accession>A0ABY8TTI0</accession>
<dbReference type="Proteomes" id="UP001244341">
    <property type="component" value="Chromosome 3b"/>
</dbReference>
<feature type="compositionally biased region" description="Gly residues" evidence="1">
    <location>
        <begin position="63"/>
        <end position="83"/>
    </location>
</feature>
<dbReference type="EMBL" id="CP126210">
    <property type="protein sequence ID" value="WIA12427.1"/>
    <property type="molecule type" value="Genomic_DNA"/>
</dbReference>
<name>A0ABY8TTI0_TETOB</name>
<feature type="region of interest" description="Disordered" evidence="1">
    <location>
        <begin position="62"/>
        <end position="83"/>
    </location>
</feature>
<gene>
    <name evidence="2" type="ORF">OEZ85_012465</name>
</gene>
<protein>
    <recommendedName>
        <fullName evidence="4">GTD-binding domain-containing protein</fullName>
    </recommendedName>
</protein>
<sequence>MRCYAELQEAREESALLRAAQSRLTVAADEAAAEKAYLLAERGLMVAQLRSMAVLLAADAGGASAGGASAGGGSSVGGAKSSGGGALRAAGFLGLCSGAAASTDTQ</sequence>
<proteinExistence type="predicted"/>
<keyword evidence="3" id="KW-1185">Reference proteome</keyword>
<evidence type="ECO:0000256" key="1">
    <source>
        <dbReference type="SAM" id="MobiDB-lite"/>
    </source>
</evidence>
<reference evidence="2 3" key="1">
    <citation type="submission" date="2023-05" db="EMBL/GenBank/DDBJ databases">
        <title>A 100% complete, gapless, phased diploid assembly of the Scenedesmus obliquus UTEX 3031 genome.</title>
        <authorList>
            <person name="Biondi T.C."/>
            <person name="Hanschen E.R."/>
            <person name="Kwon T."/>
            <person name="Eng W."/>
            <person name="Kruse C.P.S."/>
            <person name="Koehler S.I."/>
            <person name="Kunde Y."/>
            <person name="Gleasner C.D."/>
            <person name="You Mak K.T."/>
            <person name="Polle J."/>
            <person name="Hovde B.T."/>
            <person name="Starkenburg S.R."/>
        </authorList>
    </citation>
    <scope>NUCLEOTIDE SEQUENCE [LARGE SCALE GENOMIC DNA]</scope>
    <source>
        <strain evidence="2 3">DOE0152z</strain>
    </source>
</reference>